<protein>
    <recommendedName>
        <fullName evidence="8">Citrate transporter-like domain-containing protein</fullName>
    </recommendedName>
</protein>
<keyword evidence="10" id="KW-1185">Reference proteome</keyword>
<feature type="transmembrane region" description="Helical" evidence="7">
    <location>
        <begin position="112"/>
        <end position="131"/>
    </location>
</feature>
<dbReference type="InParanoid" id="A0A2V0PDP2"/>
<evidence type="ECO:0000256" key="2">
    <source>
        <dbReference type="ARBA" id="ARBA00022448"/>
    </source>
</evidence>
<evidence type="ECO:0000256" key="5">
    <source>
        <dbReference type="ARBA" id="ARBA00022989"/>
    </source>
</evidence>
<keyword evidence="4" id="KW-0677">Repeat</keyword>
<keyword evidence="6 7" id="KW-0472">Membrane</keyword>
<gene>
    <name evidence="9" type="ORF">Rsub_08318</name>
</gene>
<sequence>MSPATARRAIDWKILITIGAALGVSTAMEKSGAAEAIAGSLLNAAKGGGDAALIGIIYIVTMLARVRRVAGISIYLMAFAIMIAASAVYTTPFGDNINLMTSGVGDYSVFEFVRFGLPLQILMCITTTAILTVRQRALMATITGIATAAVVVIPHLLAGFQWWRGYKARKARMEAKVERRASFARASSMNAGRLSAARLGSAAGAQGSSHAVGSQGAV</sequence>
<comment type="caution">
    <text evidence="9">The sequence shown here is derived from an EMBL/GenBank/DDBJ whole genome shotgun (WGS) entry which is preliminary data.</text>
</comment>
<keyword evidence="2" id="KW-0813">Transport</keyword>
<feature type="transmembrane region" description="Helical" evidence="7">
    <location>
        <begin position="138"/>
        <end position="163"/>
    </location>
</feature>
<dbReference type="OrthoDB" id="413179at2759"/>
<dbReference type="InterPro" id="IPR051679">
    <property type="entry name" value="DASS-Related_Transporters"/>
</dbReference>
<dbReference type="Pfam" id="PF03600">
    <property type="entry name" value="CitMHS"/>
    <property type="match status" value="1"/>
</dbReference>
<evidence type="ECO:0000313" key="9">
    <source>
        <dbReference type="EMBL" id="GBF95287.1"/>
    </source>
</evidence>
<accession>A0A2V0PDP2</accession>
<dbReference type="GO" id="GO:0005886">
    <property type="term" value="C:plasma membrane"/>
    <property type="evidence" value="ECO:0007669"/>
    <property type="project" value="TreeGrafter"/>
</dbReference>
<organism evidence="9 10">
    <name type="scientific">Raphidocelis subcapitata</name>
    <dbReference type="NCBI Taxonomy" id="307507"/>
    <lineage>
        <taxon>Eukaryota</taxon>
        <taxon>Viridiplantae</taxon>
        <taxon>Chlorophyta</taxon>
        <taxon>core chlorophytes</taxon>
        <taxon>Chlorophyceae</taxon>
        <taxon>CS clade</taxon>
        <taxon>Sphaeropleales</taxon>
        <taxon>Selenastraceae</taxon>
        <taxon>Raphidocelis</taxon>
    </lineage>
</organism>
<dbReference type="AlphaFoldDB" id="A0A2V0PDP2"/>
<dbReference type="PANTHER" id="PTHR43652">
    <property type="entry name" value="BASIC AMINO ACID ANTIPORTER YFCC-RELATED"/>
    <property type="match status" value="1"/>
</dbReference>
<evidence type="ECO:0000256" key="3">
    <source>
        <dbReference type="ARBA" id="ARBA00022692"/>
    </source>
</evidence>
<evidence type="ECO:0000256" key="4">
    <source>
        <dbReference type="ARBA" id="ARBA00022737"/>
    </source>
</evidence>
<feature type="transmembrane region" description="Helical" evidence="7">
    <location>
        <begin position="72"/>
        <end position="92"/>
    </location>
</feature>
<dbReference type="EMBL" id="BDRX01000062">
    <property type="protein sequence ID" value="GBF95287.1"/>
    <property type="molecule type" value="Genomic_DNA"/>
</dbReference>
<comment type="subcellular location">
    <subcellularLocation>
        <location evidence="1">Membrane</location>
        <topology evidence="1">Multi-pass membrane protein</topology>
    </subcellularLocation>
</comment>
<dbReference type="Proteomes" id="UP000247498">
    <property type="component" value="Unassembled WGS sequence"/>
</dbReference>
<evidence type="ECO:0000259" key="8">
    <source>
        <dbReference type="Pfam" id="PF03600"/>
    </source>
</evidence>
<dbReference type="PANTHER" id="PTHR43652:SF2">
    <property type="entry name" value="BASIC AMINO ACID ANTIPORTER YFCC-RELATED"/>
    <property type="match status" value="1"/>
</dbReference>
<dbReference type="STRING" id="307507.A0A2V0PDP2"/>
<evidence type="ECO:0000256" key="1">
    <source>
        <dbReference type="ARBA" id="ARBA00004141"/>
    </source>
</evidence>
<evidence type="ECO:0000256" key="7">
    <source>
        <dbReference type="SAM" id="Phobius"/>
    </source>
</evidence>
<feature type="domain" description="Citrate transporter-like" evidence="8">
    <location>
        <begin position="2"/>
        <end position="171"/>
    </location>
</feature>
<keyword evidence="3 7" id="KW-0812">Transmembrane</keyword>
<proteinExistence type="predicted"/>
<dbReference type="GO" id="GO:0055085">
    <property type="term" value="P:transmembrane transport"/>
    <property type="evidence" value="ECO:0007669"/>
    <property type="project" value="InterPro"/>
</dbReference>
<evidence type="ECO:0000313" key="10">
    <source>
        <dbReference type="Proteomes" id="UP000247498"/>
    </source>
</evidence>
<reference evidence="9 10" key="1">
    <citation type="journal article" date="2018" name="Sci. Rep.">
        <title>Raphidocelis subcapitata (=Pseudokirchneriella subcapitata) provides an insight into genome evolution and environmental adaptations in the Sphaeropleales.</title>
        <authorList>
            <person name="Suzuki S."/>
            <person name="Yamaguchi H."/>
            <person name="Nakajima N."/>
            <person name="Kawachi M."/>
        </authorList>
    </citation>
    <scope>NUCLEOTIDE SEQUENCE [LARGE SCALE GENOMIC DNA]</scope>
    <source>
        <strain evidence="9 10">NIES-35</strain>
    </source>
</reference>
<evidence type="ECO:0000256" key="6">
    <source>
        <dbReference type="ARBA" id="ARBA00023136"/>
    </source>
</evidence>
<name>A0A2V0PDP2_9CHLO</name>
<keyword evidence="5 7" id="KW-1133">Transmembrane helix</keyword>
<dbReference type="InterPro" id="IPR004680">
    <property type="entry name" value="Cit_transptr-like_dom"/>
</dbReference>